<dbReference type="EMBL" id="CP009552">
    <property type="protein sequence ID" value="AIY90583.1"/>
    <property type="molecule type" value="Genomic_DNA"/>
</dbReference>
<dbReference type="InterPro" id="IPR027508">
    <property type="entry name" value="DHN_aldolase_MptD"/>
</dbReference>
<dbReference type="InterPro" id="IPR036839">
    <property type="entry name" value="MptD_sf"/>
</dbReference>
<dbReference type="Gene3D" id="3.30.1300.20">
    <property type="entry name" value="7,8-dihydroneopterin aldolase (MptD)"/>
    <property type="match status" value="1"/>
</dbReference>
<evidence type="ECO:0000256" key="1">
    <source>
        <dbReference type="HAMAP-Rule" id="MF_02130"/>
    </source>
</evidence>
<dbReference type="Proteomes" id="UP000030624">
    <property type="component" value="Chromosome"/>
</dbReference>
<feature type="domain" description="Dihydroneopterin aldolase MtpD C-terminal" evidence="2">
    <location>
        <begin position="2"/>
        <end position="106"/>
    </location>
</feature>
<proteinExistence type="inferred from homology"/>
<comment type="subunit">
    <text evidence="1">Homotetramer.</text>
</comment>
<dbReference type="HAMAP" id="MF_02130">
    <property type="entry name" value="DHNA_arch"/>
    <property type="match status" value="1"/>
</dbReference>
<comment type="function">
    <text evidence="1">Catalyzes the conversion of 7,8-dihydroneopterin (H2Neo) to 6-hydroxymethyl-7,8-dihydropterin (6-HMD).</text>
</comment>
<dbReference type="KEGG" id="gac:GACE_1548"/>
<feature type="binding site" evidence="1">
    <location>
        <position position="8"/>
    </location>
    <ligand>
        <name>substrate</name>
    </ligand>
</feature>
<dbReference type="HOGENOM" id="CLU_149105_1_0_2"/>
<reference evidence="3 4" key="1">
    <citation type="journal article" date="2015" name="Appl. Environ. Microbiol.">
        <title>The Geoglobus acetivorans genome: Fe(III) reduction, acetate utilization, autotrophic growth, and degradation of aromatic compounds in a hyperthermophilic archaeon.</title>
        <authorList>
            <person name="Mardanov A.V."/>
            <person name="Slododkina G.B."/>
            <person name="Slobodkin A.I."/>
            <person name="Beletsky A.V."/>
            <person name="Gavrilov S.N."/>
            <person name="Kublanov I.V."/>
            <person name="Bonch-Osmolovskaya E.A."/>
            <person name="Skryabin K.G."/>
            <person name="Ravin N.V."/>
        </authorList>
    </citation>
    <scope>NUCLEOTIDE SEQUENCE [LARGE SCALE GENOMIC DNA]</scope>
    <source>
        <strain evidence="3 4">SBH6</strain>
    </source>
</reference>
<gene>
    <name evidence="1" type="primary">mptD</name>
    <name evidence="3" type="ORF">GACE_1548</name>
</gene>
<dbReference type="GO" id="GO:0004150">
    <property type="term" value="F:dihydroneopterin aldolase activity"/>
    <property type="evidence" value="ECO:0007669"/>
    <property type="project" value="UniProtKB-UniRule"/>
</dbReference>
<name>A0A0A7GFF3_GEOAI</name>
<accession>A0A0A7GFF3</accession>
<comment type="pathway">
    <text evidence="1">Cofactor biosynthesis; 5,6,7,8-tetrahydromethanopterin biosynthesis.</text>
</comment>
<dbReference type="AlphaFoldDB" id="A0A0A7GFF3"/>
<comment type="similarity">
    <text evidence="1">Belongs to the archaeal dihydroneopterin aldolase family.</text>
</comment>
<dbReference type="eggNOG" id="arCOG04705">
    <property type="taxonomic scope" value="Archaea"/>
</dbReference>
<dbReference type="GeneID" id="24798129"/>
<evidence type="ECO:0000313" key="3">
    <source>
        <dbReference type="EMBL" id="AIY90583.1"/>
    </source>
</evidence>
<organism evidence="3 4">
    <name type="scientific">Geoglobus acetivorans</name>
    <dbReference type="NCBI Taxonomy" id="565033"/>
    <lineage>
        <taxon>Archaea</taxon>
        <taxon>Methanobacteriati</taxon>
        <taxon>Methanobacteriota</taxon>
        <taxon>Archaeoglobi</taxon>
        <taxon>Archaeoglobales</taxon>
        <taxon>Archaeoglobaceae</taxon>
        <taxon>Geoglobus</taxon>
    </lineage>
</organism>
<evidence type="ECO:0000313" key="4">
    <source>
        <dbReference type="Proteomes" id="UP000030624"/>
    </source>
</evidence>
<dbReference type="InterPro" id="IPR007181">
    <property type="entry name" value="MtpD_C"/>
</dbReference>
<comment type="catalytic activity">
    <reaction evidence="1">
        <text>7,8-dihydroneopterin = 6-hydroxymethyl-7,8-dihydropterin + glycolaldehyde</text>
        <dbReference type="Rhea" id="RHEA:10540"/>
        <dbReference type="ChEBI" id="CHEBI:17001"/>
        <dbReference type="ChEBI" id="CHEBI:17071"/>
        <dbReference type="ChEBI" id="CHEBI:44841"/>
        <dbReference type="EC" id="4.1.2.25"/>
    </reaction>
</comment>
<dbReference type="STRING" id="565033.GACE_1548"/>
<feature type="binding site" evidence="1">
    <location>
        <position position="104"/>
    </location>
    <ligand>
        <name>substrate</name>
    </ligand>
</feature>
<dbReference type="SUPFAM" id="SSF143560">
    <property type="entry name" value="MK0786-like"/>
    <property type="match status" value="1"/>
</dbReference>
<dbReference type="RefSeq" id="WP_048092445.1">
    <property type="nucleotide sequence ID" value="NZ_CP009552.1"/>
</dbReference>
<keyword evidence="1" id="KW-0456">Lyase</keyword>
<evidence type="ECO:0000259" key="2">
    <source>
        <dbReference type="Pfam" id="PF04038"/>
    </source>
</evidence>
<sequence length="108" mass="12172">MKEIAAFEAGIKLGALFHQFIGAPVSHDNAEILARAMESCMKLQPYVAEAEVSIDREKLEAELSGFGYCSLSPEMLRARVKVRISEVEVEAVLEWDEEKNYPLMKLVR</sequence>
<dbReference type="UniPathway" id="UPA00065"/>
<dbReference type="Pfam" id="PF04038">
    <property type="entry name" value="DHNA"/>
    <property type="match status" value="1"/>
</dbReference>
<dbReference type="GO" id="GO:2001118">
    <property type="term" value="P:tetrahydromethanopterin biosynthetic process"/>
    <property type="evidence" value="ECO:0007669"/>
    <property type="project" value="UniProtKB-UniRule"/>
</dbReference>
<protein>
    <recommendedName>
        <fullName evidence="1">Dihydroneopterin aldolase</fullName>
        <shortName evidence="1">DHNA</shortName>
        <ecNumber evidence="1">4.1.2.25</ecNumber>
    </recommendedName>
    <alternativeName>
        <fullName evidence="1">7,8-dihydroneopterin aldolase</fullName>
    </alternativeName>
</protein>
<dbReference type="EC" id="4.1.2.25" evidence="1"/>